<dbReference type="Gene3D" id="3.90.1410.10">
    <property type="entry name" value="set domain protein methyltransferase, domain 1"/>
    <property type="match status" value="1"/>
</dbReference>
<dbReference type="OrthoDB" id="514874at2759"/>
<dbReference type="PANTHER" id="PTHR13271">
    <property type="entry name" value="UNCHARACTERIZED PUTATIVE METHYLTRANSFERASE"/>
    <property type="match status" value="1"/>
</dbReference>
<protein>
    <submittedName>
        <fullName evidence="2">SET domain-containing protein</fullName>
    </submittedName>
</protein>
<dbReference type="InterPro" id="IPR050600">
    <property type="entry name" value="SETD3_SETD6_MTase"/>
</dbReference>
<dbReference type="eggNOG" id="KOG1337">
    <property type="taxonomic scope" value="Eukaryota"/>
</dbReference>
<dbReference type="RefSeq" id="XP_005646137.1">
    <property type="nucleotide sequence ID" value="XM_005646080.1"/>
</dbReference>
<evidence type="ECO:0000313" key="3">
    <source>
        <dbReference type="Proteomes" id="UP000007264"/>
    </source>
</evidence>
<evidence type="ECO:0000313" key="2">
    <source>
        <dbReference type="EMBL" id="EIE21593.1"/>
    </source>
</evidence>
<name>I0YT74_COCSC</name>
<dbReference type="PANTHER" id="PTHR13271:SF91">
    <property type="entry name" value="PROTEIN SET DOMAIN GROUP 40"/>
    <property type="match status" value="1"/>
</dbReference>
<evidence type="ECO:0000256" key="1">
    <source>
        <dbReference type="SAM" id="MobiDB-lite"/>
    </source>
</evidence>
<dbReference type="SUPFAM" id="SSF82199">
    <property type="entry name" value="SET domain"/>
    <property type="match status" value="1"/>
</dbReference>
<organism evidence="2 3">
    <name type="scientific">Coccomyxa subellipsoidea (strain C-169)</name>
    <name type="common">Green microalga</name>
    <dbReference type="NCBI Taxonomy" id="574566"/>
    <lineage>
        <taxon>Eukaryota</taxon>
        <taxon>Viridiplantae</taxon>
        <taxon>Chlorophyta</taxon>
        <taxon>core chlorophytes</taxon>
        <taxon>Trebouxiophyceae</taxon>
        <taxon>Trebouxiophyceae incertae sedis</taxon>
        <taxon>Coccomyxaceae</taxon>
        <taxon>Coccomyxa</taxon>
        <taxon>Coccomyxa subellipsoidea</taxon>
    </lineage>
</organism>
<gene>
    <name evidence="2" type="ORF">COCSUDRAFT_56803</name>
</gene>
<dbReference type="AlphaFoldDB" id="I0YT74"/>
<proteinExistence type="predicted"/>
<dbReference type="EMBL" id="AGSI01000012">
    <property type="protein sequence ID" value="EIE21593.1"/>
    <property type="molecule type" value="Genomic_DNA"/>
</dbReference>
<reference evidence="2 3" key="1">
    <citation type="journal article" date="2012" name="Genome Biol.">
        <title>The genome of the polar eukaryotic microalga coccomyxa subellipsoidea reveals traits of cold adaptation.</title>
        <authorList>
            <person name="Blanc G."/>
            <person name="Agarkova I."/>
            <person name="Grimwood J."/>
            <person name="Kuo A."/>
            <person name="Brueggeman A."/>
            <person name="Dunigan D."/>
            <person name="Gurnon J."/>
            <person name="Ladunga I."/>
            <person name="Lindquist E."/>
            <person name="Lucas S."/>
            <person name="Pangilinan J."/>
            <person name="Proschold T."/>
            <person name="Salamov A."/>
            <person name="Schmutz J."/>
            <person name="Weeks D."/>
            <person name="Yamada T."/>
            <person name="Claverie J.M."/>
            <person name="Grigoriev I."/>
            <person name="Van Etten J."/>
            <person name="Lomsadze A."/>
            <person name="Borodovsky M."/>
        </authorList>
    </citation>
    <scope>NUCLEOTIDE SEQUENCE [LARGE SCALE GENOMIC DNA]</scope>
    <source>
        <strain evidence="2 3">C-169</strain>
    </source>
</reference>
<dbReference type="GeneID" id="17039577"/>
<feature type="region of interest" description="Disordered" evidence="1">
    <location>
        <begin position="181"/>
        <end position="220"/>
    </location>
</feature>
<comment type="caution">
    <text evidence="2">The sequence shown here is derived from an EMBL/GenBank/DDBJ whole genome shotgun (WGS) entry which is preliminary data.</text>
</comment>
<keyword evidence="3" id="KW-1185">Reference proteome</keyword>
<dbReference type="InterPro" id="IPR046341">
    <property type="entry name" value="SET_dom_sf"/>
</dbReference>
<dbReference type="KEGG" id="csl:COCSUDRAFT_56803"/>
<accession>I0YT74</accession>
<dbReference type="CDD" id="cd10527">
    <property type="entry name" value="SET_LSMT"/>
    <property type="match status" value="1"/>
</dbReference>
<dbReference type="Proteomes" id="UP000007264">
    <property type="component" value="Unassembled WGS sequence"/>
</dbReference>
<sequence length="229" mass="24543">MLDADFAEWLQKGGALIADIEPGAVAEGFRGVIAKANIEEGTLLVAVPERLLLSAHSAKKDRAFAEALLATNKQSIGSSQVLAAHLLHEASKGQESFWRPYLATLPRQYTCLSYFSPEDIRELQVEYAMDIASSVVEALRSDHTSVKPLLNALATVASRTMYLPDDAAGALMPFGDLHNHRSPPAAATPDLGIPGGAQVPAEAQNDHGSSGSGQFDVGTREYRLYAQTR</sequence>
<dbReference type="GO" id="GO:0016279">
    <property type="term" value="F:protein-lysine N-methyltransferase activity"/>
    <property type="evidence" value="ECO:0007669"/>
    <property type="project" value="TreeGrafter"/>
</dbReference>